<sequence>MAEQGDPAQVLSGLGVGGMRPLAALEESRQAGEGFQAIAAFVDWLRNNGMGIGLRPVLPDARLIPLTDPAEDFAAAFYDIDIEALHADRAEYIYRQQAARGGRL</sequence>
<dbReference type="KEGG" id="vg:64766890"/>
<evidence type="ECO:0000313" key="2">
    <source>
        <dbReference type="Proteomes" id="UP000423065"/>
    </source>
</evidence>
<reference evidence="1 2" key="1">
    <citation type="submission" date="2019-10" db="EMBL/GenBank/DDBJ databases">
        <authorList>
            <person name="Garlena R.A."/>
            <person name="Russell D.A."/>
            <person name="Pope W.H."/>
            <person name="Jacobs-Sera D."/>
            <person name="Hatfull G.F."/>
        </authorList>
    </citation>
    <scope>NUCLEOTIDE SEQUENCE [LARGE SCALE GENOMIC DNA]</scope>
</reference>
<evidence type="ECO:0000313" key="1">
    <source>
        <dbReference type="EMBL" id="QGJ95043.1"/>
    </source>
</evidence>
<keyword evidence="2" id="KW-1185">Reference proteome</keyword>
<dbReference type="RefSeq" id="YP_010059658.1">
    <property type="nucleotide sequence ID" value="NC_054726.1"/>
</dbReference>
<dbReference type="EMBL" id="MN586040">
    <property type="protein sequence ID" value="QGJ95043.1"/>
    <property type="molecule type" value="Genomic_DNA"/>
</dbReference>
<proteinExistence type="predicted"/>
<gene>
    <name evidence="1" type="primary">183</name>
    <name evidence="1" type="ORF">SEA_STORMAGEDDON_183</name>
</gene>
<organism evidence="1 2">
    <name type="scientific">Gordonia phage Stormageddon</name>
    <dbReference type="NCBI Taxonomy" id="2656541"/>
    <lineage>
        <taxon>Viruses</taxon>
        <taxon>Duplodnaviria</taxon>
        <taxon>Heunggongvirae</taxon>
        <taxon>Uroviricota</taxon>
        <taxon>Caudoviricetes</taxon>
        <taxon>Stormageddonvirus</taxon>
        <taxon>Stormageddonvirus Stormageddon</taxon>
    </lineage>
</organism>
<accession>A0A649VU09</accession>
<dbReference type="GeneID" id="64766890"/>
<name>A0A649VU09_9CAUD</name>
<protein>
    <submittedName>
        <fullName evidence="1">Uncharacterized protein</fullName>
    </submittedName>
</protein>
<dbReference type="Proteomes" id="UP000423065">
    <property type="component" value="Segment"/>
</dbReference>